<protein>
    <submittedName>
        <fullName evidence="4">Adenylate/guanylate cyclase</fullName>
    </submittedName>
</protein>
<dbReference type="STRING" id="497964.CfE428DRAFT_0134"/>
<dbReference type="SUPFAM" id="SSF55073">
    <property type="entry name" value="Nucleotide cyclase"/>
    <property type="match status" value="1"/>
</dbReference>
<evidence type="ECO:0000256" key="1">
    <source>
        <dbReference type="SAM" id="MobiDB-lite"/>
    </source>
</evidence>
<dbReference type="RefSeq" id="WP_006977461.1">
    <property type="nucleotide sequence ID" value="NZ_ABVL01000001.1"/>
</dbReference>
<dbReference type="EMBL" id="ABVL01000001">
    <property type="protein sequence ID" value="EDY22009.1"/>
    <property type="molecule type" value="Genomic_DNA"/>
</dbReference>
<dbReference type="GO" id="GO:0004016">
    <property type="term" value="F:adenylate cyclase activity"/>
    <property type="evidence" value="ECO:0007669"/>
    <property type="project" value="UniProtKB-ARBA"/>
</dbReference>
<dbReference type="CDD" id="cd18774">
    <property type="entry name" value="PDC2_HK_sensor"/>
    <property type="match status" value="1"/>
</dbReference>
<dbReference type="Pfam" id="PF00211">
    <property type="entry name" value="Guanylate_cyc"/>
    <property type="match status" value="1"/>
</dbReference>
<keyword evidence="2" id="KW-0472">Membrane</keyword>
<dbReference type="InterPro" id="IPR029787">
    <property type="entry name" value="Nucleotide_cyclase"/>
</dbReference>
<dbReference type="Proteomes" id="UP000005824">
    <property type="component" value="Unassembled WGS sequence"/>
</dbReference>
<dbReference type="PANTHER" id="PTHR43081">
    <property type="entry name" value="ADENYLATE CYCLASE, TERMINAL-DIFFERENTIATION SPECIFIC-RELATED"/>
    <property type="match status" value="1"/>
</dbReference>
<proteinExistence type="predicted"/>
<comment type="caution">
    <text evidence="4">The sequence shown here is derived from an EMBL/GenBank/DDBJ whole genome shotgun (WGS) entry which is preliminary data.</text>
</comment>
<feature type="domain" description="Guanylate cyclase" evidence="3">
    <location>
        <begin position="469"/>
        <end position="602"/>
    </location>
</feature>
<gene>
    <name evidence="4" type="ORF">CfE428DRAFT_0134</name>
</gene>
<name>B4CTX1_9BACT</name>
<feature type="region of interest" description="Disordered" evidence="1">
    <location>
        <begin position="237"/>
        <end position="263"/>
    </location>
</feature>
<dbReference type="SMART" id="SM00044">
    <property type="entry name" value="CYCc"/>
    <property type="match status" value="1"/>
</dbReference>
<keyword evidence="5" id="KW-1185">Reference proteome</keyword>
<feature type="transmembrane region" description="Helical" evidence="2">
    <location>
        <begin position="370"/>
        <end position="389"/>
    </location>
</feature>
<evidence type="ECO:0000313" key="4">
    <source>
        <dbReference type="EMBL" id="EDY22009.1"/>
    </source>
</evidence>
<dbReference type="eggNOG" id="COG2114">
    <property type="taxonomic scope" value="Bacteria"/>
</dbReference>
<dbReference type="InterPro" id="IPR001054">
    <property type="entry name" value="A/G_cyclase"/>
</dbReference>
<sequence length="721" mass="79714" precursor="true">MKPTFGQVFAFSLVGLIVILALLFQLVSSSSRETITRSSERIRNQVSSVISERITQFLNEAPATTWQFQREVEQGLLDPHDGHSVEPALVSLLLADSDLGELTFTYGDEQGFDANGDVKLAAEPRGQWSVIRLSEDRERCRHVYQEHGAFVADRRDLGAKTAFASVPWVRETGGNLPDPTTHLTFTTPARQDFHGRPVWSDLHWSQLDADLPEAQRRVEVSVQQAITDADWPLYRRPPRGFAGAASRREKSHPPNQANGQRDPHLTFICDEDGRLITGLAPTDHLREDGDDLRIAPEGLSAEIRAAVHNAILKEAVASETSVSGTFRANGEEYIATFRALPRPQTQDWVIGIVVPRAFYFGQLAAMRERLLAVLLGVMILLVICGGLILQGVRRAQAQITHESLKMNAFDFTPAPPSSPFRDVIDVLESQEKAKAAMRAMSKYVPIDLVRRLYREKSEPMLGAEPLEVSIMFTDIKDFTTLCERLQPNELADALGRYLEVMAGIIQRECGGTIDKFIGDAIMTFWNAPEPVVDHARMACRAALRCREAGARLAQSADWGTWPAFGTRFGLHCAPALIGHFGARDRMNYTAIGDAVNLASRLEGLNKQYGTSIIVSETVVNHCGDDFVFRLLDRVAVKGKSEAIRIFELLGVKGEAGELRETVALYEKAFAAYSTRDFAGAIEILSGQQSDPPSAALLGRCRGYLEEPPAEGWDGVYVSKTK</sequence>
<dbReference type="GO" id="GO:0035556">
    <property type="term" value="P:intracellular signal transduction"/>
    <property type="evidence" value="ECO:0007669"/>
    <property type="project" value="InterPro"/>
</dbReference>
<dbReference type="AlphaFoldDB" id="B4CTX1"/>
<dbReference type="CDD" id="cd07302">
    <property type="entry name" value="CHD"/>
    <property type="match status" value="1"/>
</dbReference>
<dbReference type="GO" id="GO:0006171">
    <property type="term" value="P:cAMP biosynthetic process"/>
    <property type="evidence" value="ECO:0007669"/>
    <property type="project" value="TreeGrafter"/>
</dbReference>
<dbReference type="PROSITE" id="PS50125">
    <property type="entry name" value="GUANYLATE_CYCLASE_2"/>
    <property type="match status" value="1"/>
</dbReference>
<dbReference type="InterPro" id="IPR050697">
    <property type="entry name" value="Adenylyl/Guanylyl_Cyclase_3/4"/>
</dbReference>
<organism evidence="4 5">
    <name type="scientific">Chthoniobacter flavus Ellin428</name>
    <dbReference type="NCBI Taxonomy" id="497964"/>
    <lineage>
        <taxon>Bacteria</taxon>
        <taxon>Pseudomonadati</taxon>
        <taxon>Verrucomicrobiota</taxon>
        <taxon>Spartobacteria</taxon>
        <taxon>Chthoniobacterales</taxon>
        <taxon>Chthoniobacteraceae</taxon>
        <taxon>Chthoniobacter</taxon>
    </lineage>
</organism>
<keyword evidence="2" id="KW-0812">Transmembrane</keyword>
<reference evidence="4 5" key="1">
    <citation type="journal article" date="2011" name="J. Bacteriol.">
        <title>Genome sequence of Chthoniobacter flavus Ellin428, an aerobic heterotrophic soil bacterium.</title>
        <authorList>
            <person name="Kant R."/>
            <person name="van Passel M.W."/>
            <person name="Palva A."/>
            <person name="Lucas S."/>
            <person name="Lapidus A."/>
            <person name="Glavina Del Rio T."/>
            <person name="Dalin E."/>
            <person name="Tice H."/>
            <person name="Bruce D."/>
            <person name="Goodwin L."/>
            <person name="Pitluck S."/>
            <person name="Larimer F.W."/>
            <person name="Land M.L."/>
            <person name="Hauser L."/>
            <person name="Sangwan P."/>
            <person name="de Vos W.M."/>
            <person name="Janssen P.H."/>
            <person name="Smidt H."/>
        </authorList>
    </citation>
    <scope>NUCLEOTIDE SEQUENCE [LARGE SCALE GENOMIC DNA]</scope>
    <source>
        <strain evidence="4 5">Ellin428</strain>
    </source>
</reference>
<dbReference type="Gene3D" id="3.30.70.1230">
    <property type="entry name" value="Nucleotide cyclase"/>
    <property type="match status" value="1"/>
</dbReference>
<evidence type="ECO:0000256" key="2">
    <source>
        <dbReference type="SAM" id="Phobius"/>
    </source>
</evidence>
<feature type="transmembrane region" description="Helical" evidence="2">
    <location>
        <begin position="6"/>
        <end position="27"/>
    </location>
</feature>
<evidence type="ECO:0000313" key="5">
    <source>
        <dbReference type="Proteomes" id="UP000005824"/>
    </source>
</evidence>
<dbReference type="Gene3D" id="3.30.450.20">
    <property type="entry name" value="PAS domain"/>
    <property type="match status" value="1"/>
</dbReference>
<dbReference type="InParanoid" id="B4CTX1"/>
<accession>B4CTX1</accession>
<evidence type="ECO:0000259" key="3">
    <source>
        <dbReference type="PROSITE" id="PS50125"/>
    </source>
</evidence>
<keyword evidence="2" id="KW-1133">Transmembrane helix</keyword>
<dbReference type="PANTHER" id="PTHR43081:SF1">
    <property type="entry name" value="ADENYLATE CYCLASE, TERMINAL-DIFFERENTIATION SPECIFIC"/>
    <property type="match status" value="1"/>
</dbReference>